<evidence type="ECO:0000313" key="3">
    <source>
        <dbReference type="Proteomes" id="UP000219565"/>
    </source>
</evidence>
<evidence type="ECO:0000256" key="1">
    <source>
        <dbReference type="SAM" id="SignalP"/>
    </source>
</evidence>
<proteinExistence type="predicted"/>
<reference evidence="2 3" key="1">
    <citation type="submission" date="2017-09" db="EMBL/GenBank/DDBJ databases">
        <authorList>
            <person name="Ehlers B."/>
            <person name="Leendertz F.H."/>
        </authorList>
    </citation>
    <scope>NUCLEOTIDE SEQUENCE [LARGE SCALE GENOMIC DNA]</scope>
    <source>
        <strain evidence="2 3">DSM 45537</strain>
    </source>
</reference>
<keyword evidence="3" id="KW-1185">Reference proteome</keyword>
<evidence type="ECO:0000313" key="2">
    <source>
        <dbReference type="EMBL" id="SNY88914.1"/>
    </source>
</evidence>
<sequence>MRIKSFLAAGLLATAAVAGVSTAATANAAPTYQATGYGATYIGTYATFEACRADGVSPSTGGYYWECVEAWDGWDLYIYY</sequence>
<dbReference type="Proteomes" id="UP000219565">
    <property type="component" value="Unassembled WGS sequence"/>
</dbReference>
<dbReference type="STRING" id="1379680.GCA_001612615_05320"/>
<name>A0A285LVE9_9NOCA</name>
<dbReference type="EMBL" id="OBEG01000007">
    <property type="protein sequence ID" value="SNY88914.1"/>
    <property type="molecule type" value="Genomic_DNA"/>
</dbReference>
<dbReference type="RefSeq" id="WP_067789945.1">
    <property type="nucleotide sequence ID" value="NZ_JAMTCU010000018.1"/>
</dbReference>
<feature type="chain" id="PRO_5011568075" description="Secreted protein" evidence="1">
    <location>
        <begin position="29"/>
        <end position="80"/>
    </location>
</feature>
<dbReference type="AlphaFoldDB" id="A0A285LVE9"/>
<evidence type="ECO:0008006" key="4">
    <source>
        <dbReference type="Google" id="ProtNLM"/>
    </source>
</evidence>
<gene>
    <name evidence="2" type="ORF">SAMN04244553_5910</name>
</gene>
<keyword evidence="1" id="KW-0732">Signal</keyword>
<accession>A0A285LVE9</accession>
<feature type="signal peptide" evidence="1">
    <location>
        <begin position="1"/>
        <end position="28"/>
    </location>
</feature>
<protein>
    <recommendedName>
        <fullName evidence="4">Secreted protein</fullName>
    </recommendedName>
</protein>
<dbReference type="OrthoDB" id="4569719at2"/>
<organism evidence="2 3">
    <name type="scientific">Nocardia amikacinitolerans</name>
    <dbReference type="NCBI Taxonomy" id="756689"/>
    <lineage>
        <taxon>Bacteria</taxon>
        <taxon>Bacillati</taxon>
        <taxon>Actinomycetota</taxon>
        <taxon>Actinomycetes</taxon>
        <taxon>Mycobacteriales</taxon>
        <taxon>Nocardiaceae</taxon>
        <taxon>Nocardia</taxon>
    </lineage>
</organism>